<name>A0AAD6XSG4_9AGAR</name>
<organism evidence="1 2">
    <name type="scientific">Mycena belliarum</name>
    <dbReference type="NCBI Taxonomy" id="1033014"/>
    <lineage>
        <taxon>Eukaryota</taxon>
        <taxon>Fungi</taxon>
        <taxon>Dikarya</taxon>
        <taxon>Basidiomycota</taxon>
        <taxon>Agaricomycotina</taxon>
        <taxon>Agaricomycetes</taxon>
        <taxon>Agaricomycetidae</taxon>
        <taxon>Agaricales</taxon>
        <taxon>Marasmiineae</taxon>
        <taxon>Mycenaceae</taxon>
        <taxon>Mycena</taxon>
    </lineage>
</organism>
<dbReference type="PROSITE" id="PS00086">
    <property type="entry name" value="CYTOCHROME_P450"/>
    <property type="match status" value="1"/>
</dbReference>
<dbReference type="GO" id="GO:0016705">
    <property type="term" value="F:oxidoreductase activity, acting on paired donors, with incorporation or reduction of molecular oxygen"/>
    <property type="evidence" value="ECO:0007669"/>
    <property type="project" value="InterPro"/>
</dbReference>
<comment type="caution">
    <text evidence="1">The sequence shown here is derived from an EMBL/GenBank/DDBJ whole genome shotgun (WGS) entry which is preliminary data.</text>
</comment>
<dbReference type="EMBL" id="JARJCN010000006">
    <property type="protein sequence ID" value="KAJ7100077.1"/>
    <property type="molecule type" value="Genomic_DNA"/>
</dbReference>
<dbReference type="Proteomes" id="UP001222325">
    <property type="component" value="Unassembled WGS sequence"/>
</dbReference>
<evidence type="ECO:0000313" key="1">
    <source>
        <dbReference type="EMBL" id="KAJ7100077.1"/>
    </source>
</evidence>
<proteinExistence type="predicted"/>
<dbReference type="GO" id="GO:0005506">
    <property type="term" value="F:iron ion binding"/>
    <property type="evidence" value="ECO:0007669"/>
    <property type="project" value="InterPro"/>
</dbReference>
<dbReference type="InterPro" id="IPR017972">
    <property type="entry name" value="Cyt_P450_CS"/>
</dbReference>
<keyword evidence="2" id="KW-1185">Reference proteome</keyword>
<dbReference type="AlphaFoldDB" id="A0AAD6XSG4"/>
<protein>
    <submittedName>
        <fullName evidence="1">Uncharacterized protein</fullName>
    </submittedName>
</protein>
<gene>
    <name evidence="1" type="ORF">B0H15DRAFT_818601</name>
</gene>
<reference evidence="1" key="1">
    <citation type="submission" date="2023-03" db="EMBL/GenBank/DDBJ databases">
        <title>Massive genome expansion in bonnet fungi (Mycena s.s.) driven by repeated elements and novel gene families across ecological guilds.</title>
        <authorList>
            <consortium name="Lawrence Berkeley National Laboratory"/>
            <person name="Harder C.B."/>
            <person name="Miyauchi S."/>
            <person name="Viragh M."/>
            <person name="Kuo A."/>
            <person name="Thoen E."/>
            <person name="Andreopoulos B."/>
            <person name="Lu D."/>
            <person name="Skrede I."/>
            <person name="Drula E."/>
            <person name="Henrissat B."/>
            <person name="Morin E."/>
            <person name="Kohler A."/>
            <person name="Barry K."/>
            <person name="LaButti K."/>
            <person name="Morin E."/>
            <person name="Salamov A."/>
            <person name="Lipzen A."/>
            <person name="Mereny Z."/>
            <person name="Hegedus B."/>
            <person name="Baldrian P."/>
            <person name="Stursova M."/>
            <person name="Weitz H."/>
            <person name="Taylor A."/>
            <person name="Grigoriev I.V."/>
            <person name="Nagy L.G."/>
            <person name="Martin F."/>
            <person name="Kauserud H."/>
        </authorList>
    </citation>
    <scope>NUCLEOTIDE SEQUENCE</scope>
    <source>
        <strain evidence="1">CBHHK173m</strain>
    </source>
</reference>
<evidence type="ECO:0000313" key="2">
    <source>
        <dbReference type="Proteomes" id="UP001222325"/>
    </source>
</evidence>
<accession>A0AAD6XSG4</accession>
<sequence>MAPLVQHSSRHGSSRRELAAECLSHRSAPCSSGYAATGDQGSPKRLGGAYVGSTPARACAPCCHWAIAPSARLWACLSKTHQIARSIQSYIGGRATPARLIPSMPVVAFSSGPRSCIDQRFALTQSESVCARSRAWCTASTCACPTFWSGSR</sequence>